<feature type="compositionally biased region" description="Low complexity" evidence="3">
    <location>
        <begin position="326"/>
        <end position="337"/>
    </location>
</feature>
<reference evidence="6 7" key="1">
    <citation type="journal article" date="2013" name="BMC Genomics">
        <title>Genomics-driven discovery of the pneumocandin biosynthetic gene cluster in the fungus Glarea lozoyensis.</title>
        <authorList>
            <person name="Chen L."/>
            <person name="Yue Q."/>
            <person name="Zhang X."/>
            <person name="Xiang M."/>
            <person name="Wang C."/>
            <person name="Li S."/>
            <person name="Che Y."/>
            <person name="Ortiz-Lopez F.J."/>
            <person name="Bills G.F."/>
            <person name="Liu X."/>
            <person name="An Z."/>
        </authorList>
    </citation>
    <scope>NUCLEOTIDE SEQUENCE [LARGE SCALE GENOMIC DNA]</scope>
    <source>
        <strain evidence="7">ATCC 20868 / MF5171</strain>
    </source>
</reference>
<keyword evidence="4" id="KW-0472">Membrane</keyword>
<dbReference type="eggNOG" id="ENOG502SDY2">
    <property type="taxonomic scope" value="Eukaryota"/>
</dbReference>
<feature type="transmembrane region" description="Helical" evidence="4">
    <location>
        <begin position="533"/>
        <end position="550"/>
    </location>
</feature>
<feature type="signal peptide" evidence="5">
    <location>
        <begin position="1"/>
        <end position="19"/>
    </location>
</feature>
<accession>S3E0L2</accession>
<gene>
    <name evidence="6" type="ORF">GLAREA_12155</name>
</gene>
<feature type="region of interest" description="Disordered" evidence="3">
    <location>
        <begin position="278"/>
        <end position="345"/>
    </location>
</feature>
<evidence type="ECO:0000313" key="7">
    <source>
        <dbReference type="Proteomes" id="UP000016922"/>
    </source>
</evidence>
<feature type="region of interest" description="Disordered" evidence="3">
    <location>
        <begin position="470"/>
        <end position="525"/>
    </location>
</feature>
<evidence type="ECO:0000256" key="2">
    <source>
        <dbReference type="ARBA" id="ARBA00022729"/>
    </source>
</evidence>
<feature type="compositionally biased region" description="Low complexity" evidence="3">
    <location>
        <begin position="227"/>
        <end position="266"/>
    </location>
</feature>
<organism evidence="6 7">
    <name type="scientific">Glarea lozoyensis (strain ATCC 20868 / MF5171)</name>
    <dbReference type="NCBI Taxonomy" id="1116229"/>
    <lineage>
        <taxon>Eukaryota</taxon>
        <taxon>Fungi</taxon>
        <taxon>Dikarya</taxon>
        <taxon>Ascomycota</taxon>
        <taxon>Pezizomycotina</taxon>
        <taxon>Leotiomycetes</taxon>
        <taxon>Helotiales</taxon>
        <taxon>Helotiaceae</taxon>
        <taxon>Glarea</taxon>
    </lineage>
</organism>
<feature type="region of interest" description="Disordered" evidence="3">
    <location>
        <begin position="210"/>
        <end position="266"/>
    </location>
</feature>
<dbReference type="GeneID" id="19471196"/>
<feature type="compositionally biased region" description="Low complexity" evidence="3">
    <location>
        <begin position="299"/>
        <end position="315"/>
    </location>
</feature>
<feature type="compositionally biased region" description="Polar residues" evidence="3">
    <location>
        <begin position="357"/>
        <end position="367"/>
    </location>
</feature>
<dbReference type="KEGG" id="glz:GLAREA_12155"/>
<dbReference type="InterPro" id="IPR021884">
    <property type="entry name" value="Ice-bd_prot"/>
</dbReference>
<dbReference type="OrthoDB" id="10264374at2759"/>
<feature type="compositionally biased region" description="Gly residues" evidence="3">
    <location>
        <begin position="212"/>
        <end position="226"/>
    </location>
</feature>
<keyword evidence="2 5" id="KW-0732">Signal</keyword>
<keyword evidence="4" id="KW-0812">Transmembrane</keyword>
<evidence type="ECO:0000256" key="4">
    <source>
        <dbReference type="SAM" id="Phobius"/>
    </source>
</evidence>
<feature type="compositionally biased region" description="Low complexity" evidence="3">
    <location>
        <begin position="368"/>
        <end position="387"/>
    </location>
</feature>
<dbReference type="Pfam" id="PF11999">
    <property type="entry name" value="Ice_binding"/>
    <property type="match status" value="1"/>
</dbReference>
<proteinExistence type="inferred from homology"/>
<sequence length="551" mass="55368">MKLLSAISFLLAFPTFTTAEPIDLGTASSFAVIAATTITNTETGLSVLTGDVGLSPGTSITGFPPGLYTGTLQIANGVALQAQADALTAYNVAAGLSGTDLSGQDLGGQSLAPGVYSFSSSAQLTGTLTLAGDANAEWVFQIGSTLTTGSNARVEGGGCNVVWAVGSSATLGTGTQFRGVVLAKKSVTATFGVNVVGKLVALEEAVTLDGNEVGGGGCEDGGGGGETTSSTSSTTATTSTTSTTSTSSTSSTTSTTSTSGGATTTISSTATSTTTIITTVPSTTSSRTRPPILGNSLITDDTTSPTTTSSRTRPPILGNSLITDETSSNTMTSSRTRPPILGNSLITDTSMLPSVTPGVNTISDITDTGSVSGKSGSRSGVTSSTGSSLEITSLTIASISAPRTTSSRAAKTTRPFQSLTTITATHYTILTTSSYEVNCGCYKTHLQTSANIVTTVIPCPTQDIDYSFPSREKVDRASDTSVKTASPVSGGEEGFHAQNDVSQTTKTAERSGPSSSKTSHLVTGAAKRTRTHGSLAAILAVSIAVFVLGLL</sequence>
<evidence type="ECO:0000256" key="3">
    <source>
        <dbReference type="SAM" id="MobiDB-lite"/>
    </source>
</evidence>
<evidence type="ECO:0000256" key="5">
    <source>
        <dbReference type="SAM" id="SignalP"/>
    </source>
</evidence>
<dbReference type="EMBL" id="KE145360">
    <property type="protein sequence ID" value="EPE32073.1"/>
    <property type="molecule type" value="Genomic_DNA"/>
</dbReference>
<dbReference type="Proteomes" id="UP000016922">
    <property type="component" value="Unassembled WGS sequence"/>
</dbReference>
<protein>
    <submittedName>
        <fullName evidence="6">Uncharacterized protein</fullName>
    </submittedName>
</protein>
<dbReference type="HOGENOM" id="CLU_494361_0_0_1"/>
<feature type="region of interest" description="Disordered" evidence="3">
    <location>
        <begin position="357"/>
        <end position="387"/>
    </location>
</feature>
<evidence type="ECO:0000256" key="1">
    <source>
        <dbReference type="ARBA" id="ARBA00005445"/>
    </source>
</evidence>
<keyword evidence="4" id="KW-1133">Transmembrane helix</keyword>
<keyword evidence="7" id="KW-1185">Reference proteome</keyword>
<name>S3E0L2_GLAL2</name>
<dbReference type="AlphaFoldDB" id="S3E0L2"/>
<comment type="similarity">
    <text evidence="1">Belongs to the ice-binding protein family.</text>
</comment>
<feature type="chain" id="PRO_5004508434" evidence="5">
    <location>
        <begin position="20"/>
        <end position="551"/>
    </location>
</feature>
<feature type="compositionally biased region" description="Polar residues" evidence="3">
    <location>
        <begin position="499"/>
        <end position="521"/>
    </location>
</feature>
<evidence type="ECO:0000313" key="6">
    <source>
        <dbReference type="EMBL" id="EPE32073.1"/>
    </source>
</evidence>
<dbReference type="RefSeq" id="XP_008081128.1">
    <property type="nucleotide sequence ID" value="XM_008082937.1"/>
</dbReference>